<dbReference type="EMBL" id="JBHSOF010000036">
    <property type="protein sequence ID" value="MFC5666174.1"/>
    <property type="molecule type" value="Genomic_DNA"/>
</dbReference>
<evidence type="ECO:0000313" key="1">
    <source>
        <dbReference type="EMBL" id="MFC5666174.1"/>
    </source>
</evidence>
<proteinExistence type="predicted"/>
<gene>
    <name evidence="1" type="ORF">ACFP3U_24765</name>
</gene>
<comment type="caution">
    <text evidence="1">The sequence shown here is derived from an EMBL/GenBank/DDBJ whole genome shotgun (WGS) entry which is preliminary data.</text>
</comment>
<dbReference type="Proteomes" id="UP001595975">
    <property type="component" value="Unassembled WGS sequence"/>
</dbReference>
<keyword evidence="2" id="KW-1185">Reference proteome</keyword>
<accession>A0ABW0XA39</accession>
<protein>
    <submittedName>
        <fullName evidence="1">Uncharacterized protein</fullName>
    </submittedName>
</protein>
<evidence type="ECO:0000313" key="2">
    <source>
        <dbReference type="Proteomes" id="UP001595975"/>
    </source>
</evidence>
<reference evidence="2" key="1">
    <citation type="journal article" date="2019" name="Int. J. Syst. Evol. Microbiol.">
        <title>The Global Catalogue of Microorganisms (GCM) 10K type strain sequencing project: providing services to taxonomists for standard genome sequencing and annotation.</title>
        <authorList>
            <consortium name="The Broad Institute Genomics Platform"/>
            <consortium name="The Broad Institute Genome Sequencing Center for Infectious Disease"/>
            <person name="Wu L."/>
            <person name="Ma J."/>
        </authorList>
    </citation>
    <scope>NUCLEOTIDE SEQUENCE [LARGE SCALE GENOMIC DNA]</scope>
    <source>
        <strain evidence="2">CGMCC 4.1437</strain>
    </source>
</reference>
<sequence length="215" mass="24050">MATRTTFGEPERHRLEDLELPAELLNDILARTVADVRSCTELDAPAAPGFMFWSRCNRYLAEELIPRGWKHTQRDSILRVIHPSLEFAVTALSGAGGVGDLEARPRSKNPKGPAMARLVDRNGQGAFFTADEVRYGRQLEEMPTWCFLYKRSKRSGISAELSLPVKMNGKFVDEWKYRNVWDLPDIDDPGSDISLLDDPGDNDGPDVLVEFLGGS</sequence>
<dbReference type="RefSeq" id="WP_352290457.1">
    <property type="nucleotide sequence ID" value="NZ_JBHSOF010000036.1"/>
</dbReference>
<organism evidence="1 2">
    <name type="scientific">Kitasatospora misakiensis</name>
    <dbReference type="NCBI Taxonomy" id="67330"/>
    <lineage>
        <taxon>Bacteria</taxon>
        <taxon>Bacillati</taxon>
        <taxon>Actinomycetota</taxon>
        <taxon>Actinomycetes</taxon>
        <taxon>Kitasatosporales</taxon>
        <taxon>Streptomycetaceae</taxon>
        <taxon>Kitasatospora</taxon>
    </lineage>
</organism>
<name>A0ABW0XA39_9ACTN</name>